<feature type="region of interest" description="Disordered" evidence="1">
    <location>
        <begin position="136"/>
        <end position="158"/>
    </location>
</feature>
<evidence type="ECO:0000313" key="2">
    <source>
        <dbReference type="EMBL" id="BEI89928.1"/>
    </source>
</evidence>
<evidence type="ECO:0000256" key="1">
    <source>
        <dbReference type="SAM" id="MobiDB-lite"/>
    </source>
</evidence>
<evidence type="ECO:0000313" key="3">
    <source>
        <dbReference type="Proteomes" id="UP001233271"/>
    </source>
</evidence>
<gene>
    <name evidence="2" type="ORF">CcaverHIS019_0212900</name>
</gene>
<reference evidence="2" key="1">
    <citation type="journal article" date="2023" name="BMC Genomics">
        <title>Chromosome-level genome assemblies of Cutaneotrichosporon spp. (Trichosporonales, Basidiomycota) reveal imbalanced evolution between nucleotide sequences and chromosome synteny.</title>
        <authorList>
            <person name="Kobayashi Y."/>
            <person name="Kayamori A."/>
            <person name="Aoki K."/>
            <person name="Shiwa Y."/>
            <person name="Matsutani M."/>
            <person name="Fujita N."/>
            <person name="Sugita T."/>
            <person name="Iwasaki W."/>
            <person name="Tanaka N."/>
            <person name="Takashima M."/>
        </authorList>
    </citation>
    <scope>NUCLEOTIDE SEQUENCE</scope>
    <source>
        <strain evidence="2">HIS019</strain>
    </source>
</reference>
<feature type="region of interest" description="Disordered" evidence="1">
    <location>
        <begin position="342"/>
        <end position="385"/>
    </location>
</feature>
<feature type="compositionally biased region" description="Polar residues" evidence="1">
    <location>
        <begin position="266"/>
        <end position="278"/>
    </location>
</feature>
<dbReference type="KEGG" id="ccac:CcaHIS019_0212900"/>
<feature type="compositionally biased region" description="Basic and acidic residues" evidence="1">
    <location>
        <begin position="251"/>
        <end position="265"/>
    </location>
</feature>
<feature type="compositionally biased region" description="Basic and acidic residues" evidence="1">
    <location>
        <begin position="282"/>
        <end position="293"/>
    </location>
</feature>
<organism evidence="2 3">
    <name type="scientific">Cutaneotrichosporon cavernicola</name>
    <dbReference type="NCBI Taxonomy" id="279322"/>
    <lineage>
        <taxon>Eukaryota</taxon>
        <taxon>Fungi</taxon>
        <taxon>Dikarya</taxon>
        <taxon>Basidiomycota</taxon>
        <taxon>Agaricomycotina</taxon>
        <taxon>Tremellomycetes</taxon>
        <taxon>Trichosporonales</taxon>
        <taxon>Trichosporonaceae</taxon>
        <taxon>Cutaneotrichosporon</taxon>
    </lineage>
</organism>
<feature type="region of interest" description="Disordered" evidence="1">
    <location>
        <begin position="243"/>
        <end position="318"/>
    </location>
</feature>
<dbReference type="RefSeq" id="XP_060455194.1">
    <property type="nucleotide sequence ID" value="XM_060598396.1"/>
</dbReference>
<dbReference type="EMBL" id="AP028213">
    <property type="protein sequence ID" value="BEI89928.1"/>
    <property type="molecule type" value="Genomic_DNA"/>
</dbReference>
<feature type="compositionally biased region" description="Acidic residues" evidence="1">
    <location>
        <begin position="307"/>
        <end position="318"/>
    </location>
</feature>
<accession>A0AA48IIT3</accession>
<feature type="compositionally biased region" description="Basic and acidic residues" evidence="1">
    <location>
        <begin position="355"/>
        <end position="366"/>
    </location>
</feature>
<sequence length="414" mass="43188">MLNQAYHELVSQLLAAGRLPEDPGTGACPVAELHYDVRASRVTDNSDAAMRPDLFTVIRFVTEVGHVAGKLSLAPVEIKSLHAAPDAGFDALDALSSEHKVEILKFDTAPAAASALDGMRLVRAAADPVRAAAAGDARPATCPGGHATGVPKGRKAAKAVPPANVTTAGTSAFRLWSPCTAAADATSKALMVGAVNLNDASAYARKLGATSGVCSNVGRHTPFILSEPRGVRTVFFGRSRGYRLTPATGGEGHRVDEHSVGEGRGTRQSAPTTHTALQSAHKPRDIHMARGADRTASAGTSDGGDSSGDESAWDLDADDGDIPHCPSLFFVRGAADDWARRAHGARRAPPDVQDDSDRKVVEEGEPTRTGSYMGIEDDSSESGGTVAAIGDALHARMTEVHEAKSSRKRQRGGK</sequence>
<dbReference type="Proteomes" id="UP001233271">
    <property type="component" value="Chromosome 2"/>
</dbReference>
<name>A0AA48IIT3_9TREE</name>
<keyword evidence="3" id="KW-1185">Reference proteome</keyword>
<proteinExistence type="predicted"/>
<dbReference type="AlphaFoldDB" id="A0AA48IIT3"/>
<dbReference type="GeneID" id="85493799"/>
<protein>
    <submittedName>
        <fullName evidence="2">Uncharacterized protein</fullName>
    </submittedName>
</protein>